<dbReference type="PANTHER" id="PTHR31407">
    <property type="match status" value="1"/>
</dbReference>
<gene>
    <name evidence="2" type="ORF">BDA96_01G562400</name>
</gene>
<accession>A0A921S6L9</accession>
<dbReference type="Gene3D" id="3.40.1000.10">
    <property type="entry name" value="Mog1/PsbP, alpha/beta/alpha sandwich"/>
    <property type="match status" value="1"/>
</dbReference>
<dbReference type="InterPro" id="IPR016123">
    <property type="entry name" value="Mog1/PsbP_a/b/a-sand"/>
</dbReference>
<reference evidence="2" key="2">
    <citation type="submission" date="2020-10" db="EMBL/GenBank/DDBJ databases">
        <authorList>
            <person name="Cooper E.A."/>
            <person name="Brenton Z.W."/>
            <person name="Flinn B.S."/>
            <person name="Jenkins J."/>
            <person name="Shu S."/>
            <person name="Flowers D."/>
            <person name="Luo F."/>
            <person name="Wang Y."/>
            <person name="Xia P."/>
            <person name="Barry K."/>
            <person name="Daum C."/>
            <person name="Lipzen A."/>
            <person name="Yoshinaga Y."/>
            <person name="Schmutz J."/>
            <person name="Saski C."/>
            <person name="Vermerris W."/>
            <person name="Kresovich S."/>
        </authorList>
    </citation>
    <scope>NUCLEOTIDE SEQUENCE</scope>
</reference>
<reference evidence="2" key="1">
    <citation type="journal article" date="2019" name="BMC Genomics">
        <title>A new reference genome for Sorghum bicolor reveals high levels of sequence similarity between sweet and grain genotypes: implications for the genetics of sugar metabolism.</title>
        <authorList>
            <person name="Cooper E.A."/>
            <person name="Brenton Z.W."/>
            <person name="Flinn B.S."/>
            <person name="Jenkins J."/>
            <person name="Shu S."/>
            <person name="Flowers D."/>
            <person name="Luo F."/>
            <person name="Wang Y."/>
            <person name="Xia P."/>
            <person name="Barry K."/>
            <person name="Daum C."/>
            <person name="Lipzen A."/>
            <person name="Yoshinaga Y."/>
            <person name="Schmutz J."/>
            <person name="Saski C."/>
            <person name="Vermerris W."/>
            <person name="Kresovich S."/>
        </authorList>
    </citation>
    <scope>NUCLEOTIDE SEQUENCE</scope>
</reference>
<dbReference type="Pfam" id="PF01789">
    <property type="entry name" value="PsbP"/>
    <property type="match status" value="1"/>
</dbReference>
<dbReference type="SUPFAM" id="SSF55724">
    <property type="entry name" value="Mog1p/PsbP-like"/>
    <property type="match status" value="1"/>
</dbReference>
<organism evidence="2 3">
    <name type="scientific">Sorghum bicolor</name>
    <name type="common">Sorghum</name>
    <name type="synonym">Sorghum vulgare</name>
    <dbReference type="NCBI Taxonomy" id="4558"/>
    <lineage>
        <taxon>Eukaryota</taxon>
        <taxon>Viridiplantae</taxon>
        <taxon>Streptophyta</taxon>
        <taxon>Embryophyta</taxon>
        <taxon>Tracheophyta</taxon>
        <taxon>Spermatophyta</taxon>
        <taxon>Magnoliopsida</taxon>
        <taxon>Liliopsida</taxon>
        <taxon>Poales</taxon>
        <taxon>Poaceae</taxon>
        <taxon>PACMAD clade</taxon>
        <taxon>Panicoideae</taxon>
        <taxon>Andropogonodae</taxon>
        <taxon>Andropogoneae</taxon>
        <taxon>Sorghinae</taxon>
        <taxon>Sorghum</taxon>
    </lineage>
</organism>
<dbReference type="InterPro" id="IPR002683">
    <property type="entry name" value="PsbP_C"/>
</dbReference>
<name>A0A921S6L9_SORBI</name>
<dbReference type="PANTHER" id="PTHR31407:SF4">
    <property type="entry name" value="PSBP-LIKE PROTEIN 1, CHLOROPLASTIC"/>
    <property type="match status" value="1"/>
</dbReference>
<dbReference type="Proteomes" id="UP000807115">
    <property type="component" value="Chromosome 1"/>
</dbReference>
<dbReference type="GO" id="GO:0009654">
    <property type="term" value="C:photosystem II oxygen evolving complex"/>
    <property type="evidence" value="ECO:0007669"/>
    <property type="project" value="InterPro"/>
</dbReference>
<evidence type="ECO:0000313" key="3">
    <source>
        <dbReference type="Proteomes" id="UP000807115"/>
    </source>
</evidence>
<dbReference type="GO" id="GO:0005509">
    <property type="term" value="F:calcium ion binding"/>
    <property type="evidence" value="ECO:0007669"/>
    <property type="project" value="InterPro"/>
</dbReference>
<dbReference type="NCBIfam" id="NF040946">
    <property type="entry name" value="PSII_PsbP"/>
    <property type="match status" value="1"/>
</dbReference>
<dbReference type="GO" id="GO:0015979">
    <property type="term" value="P:photosynthesis"/>
    <property type="evidence" value="ECO:0007669"/>
    <property type="project" value="InterPro"/>
</dbReference>
<protein>
    <recommendedName>
        <fullName evidence="1">PsbP C-terminal domain-containing protein</fullName>
    </recommendedName>
</protein>
<comment type="caution">
    <text evidence="2">The sequence shown here is derived from an EMBL/GenBank/DDBJ whole genome shotgun (WGS) entry which is preliminary data.</text>
</comment>
<dbReference type="EMBL" id="CM027680">
    <property type="protein sequence ID" value="KAG0553058.1"/>
    <property type="molecule type" value="Genomic_DNA"/>
</dbReference>
<feature type="domain" description="PsbP C-terminal" evidence="1">
    <location>
        <begin position="237"/>
        <end position="386"/>
    </location>
</feature>
<proteinExistence type="predicted"/>
<dbReference type="GO" id="GO:0019898">
    <property type="term" value="C:extrinsic component of membrane"/>
    <property type="evidence" value="ECO:0007669"/>
    <property type="project" value="InterPro"/>
</dbReference>
<evidence type="ECO:0000259" key="1">
    <source>
        <dbReference type="Pfam" id="PF01789"/>
    </source>
</evidence>
<evidence type="ECO:0000313" key="2">
    <source>
        <dbReference type="EMBL" id="KAG0553058.1"/>
    </source>
</evidence>
<dbReference type="AlphaFoldDB" id="A0A921S6L9"/>
<sequence length="390" mass="42466">MKLFSKKTALLVKLSCAKQAHIYFKIYIDRINVNKLLTKNQKMKKKTQNGLILSQFPKRAALVPLLLHWARSGCLLDQAEANRARAACPGPTRASLGSGSAVRVVWTRKGAKSYSANGVRKLLFVASLSLPPHPTPRPRRRRPDATAPMATAVPAASLRAPSSSPAAAARRLGAGAPSLRKRHCAVAPVAAACGPAPPRQLDNEEAACSGRRRVLVAGAAAFLSRPNPAAFAAEAKKGFLPVVDKKAGYSFLYPFGWEEVAVQGQDKVYKDVIEPLESVSVNSIPTSKEDIRDLGPPDKVAEALIKKVLAPPTQKTKLIEAKENDVDGRAYYTFEFTAQAPNYTRHALGAIVIANGKFYTLTTGANERRWEKMKDRLHTVVDSFKIENRI</sequence>